<sequence>MVKEGNFLEPVPPFYQGQGFPYAPTDWPGPGETWGWKVGRRISSCGYYTDRFLIPPRSLQKPSCPRYFASRRSIELYILKEFPDADIDAFFASFIWRVPSTLWHSTKVKAASLSPKKVEEVKEETPVTVRRKRKHTAAASLAKQRTRQSLRRSSGVITKDTDGKIDSCSLNNEAAILGKDMKSTSDSGDDQPGCDPIEGNNFRGKCIPENFDSYINSIDDILAHPLSEACFAYAGTSSSSQEEELAEAQTSNLRKDPNLSAENLFKLKLIKEIPSYGKVFLENKRITEQAKNFFAVLEDKKAKALSLKKEFYEMKDNIFQLQSELDSNLLAVKEIDDQIAMLQSERAELMATIEFRKAAKVKLDNDQQKVVNAIRKIVHVVQLANSKKG</sequence>
<evidence type="ECO:0000313" key="1">
    <source>
        <dbReference type="EMBL" id="KAH9682604.1"/>
    </source>
</evidence>
<keyword evidence="2" id="KW-1185">Reference proteome</keyword>
<name>A0ACB8I6F2_CITSI</name>
<evidence type="ECO:0000313" key="2">
    <source>
        <dbReference type="Proteomes" id="UP000829398"/>
    </source>
</evidence>
<proteinExistence type="predicted"/>
<accession>A0ACB8I6F2</accession>
<organism evidence="1 2">
    <name type="scientific">Citrus sinensis</name>
    <name type="common">Sweet orange</name>
    <name type="synonym">Citrus aurantium var. sinensis</name>
    <dbReference type="NCBI Taxonomy" id="2711"/>
    <lineage>
        <taxon>Eukaryota</taxon>
        <taxon>Viridiplantae</taxon>
        <taxon>Streptophyta</taxon>
        <taxon>Embryophyta</taxon>
        <taxon>Tracheophyta</taxon>
        <taxon>Spermatophyta</taxon>
        <taxon>Magnoliopsida</taxon>
        <taxon>eudicotyledons</taxon>
        <taxon>Gunneridae</taxon>
        <taxon>Pentapetalae</taxon>
        <taxon>rosids</taxon>
        <taxon>malvids</taxon>
        <taxon>Sapindales</taxon>
        <taxon>Rutaceae</taxon>
        <taxon>Aurantioideae</taxon>
        <taxon>Citrus</taxon>
    </lineage>
</organism>
<reference evidence="2" key="1">
    <citation type="journal article" date="2023" name="Hortic. Res.">
        <title>A chromosome-level phased genome enabling allele-level studies in sweet orange: a case study on citrus Huanglongbing tolerance.</title>
        <authorList>
            <person name="Wu B."/>
            <person name="Yu Q."/>
            <person name="Deng Z."/>
            <person name="Duan Y."/>
            <person name="Luo F."/>
            <person name="Gmitter F. Jr."/>
        </authorList>
    </citation>
    <scope>NUCLEOTIDE SEQUENCE [LARGE SCALE GENOMIC DNA]</scope>
    <source>
        <strain evidence="2">cv. Valencia</strain>
    </source>
</reference>
<dbReference type="EMBL" id="CM039178">
    <property type="protein sequence ID" value="KAH9682604.1"/>
    <property type="molecule type" value="Genomic_DNA"/>
</dbReference>
<dbReference type="Proteomes" id="UP000829398">
    <property type="component" value="Chromosome 9"/>
</dbReference>
<protein>
    <submittedName>
        <fullName evidence="1">Spindle assembly abnormal protein</fullName>
    </submittedName>
</protein>
<gene>
    <name evidence="1" type="ORF">KPL71_027415</name>
</gene>
<comment type="caution">
    <text evidence="1">The sequence shown here is derived from an EMBL/GenBank/DDBJ whole genome shotgun (WGS) entry which is preliminary data.</text>
</comment>